<keyword evidence="1" id="KW-0863">Zinc-finger</keyword>
<keyword evidence="5" id="KW-1185">Reference proteome</keyword>
<dbReference type="GO" id="GO:0008270">
    <property type="term" value="F:zinc ion binding"/>
    <property type="evidence" value="ECO:0007669"/>
    <property type="project" value="UniProtKB-KW"/>
</dbReference>
<dbReference type="Proteomes" id="UP000223968">
    <property type="component" value="Unassembled WGS sequence"/>
</dbReference>
<sequence>MSDTADTPTGAAGDQHQSQPLRPPSTTASSRARSPRPAPLPMGRRRAQRRECEDEEADQGNALFPVQSLTESQIEGMTGGRIRELDVRKLIRCIQCPTCNKPMGTPIRLPCNNWVCEICLLGPDERLNDIPKEAGKKFSKENILVKCPFFDERCILNRKEMCGIVHSLDECTVDFTLKYVVENFKRTIERFFIPGNEVHTVSLYITSGDPGDNGGVRENERVLFEGRLIGTYRLAEQGDLPYNACVRYQAPNEERNSSSSLDNKVFSRFRKSVEGFFTCFMCIKVMLHPIITSCGHSHCAPCFERWRRKETGRTVCPTCRDFVLGKGNWSERHHSRLQGLIEELLPNKLAMLEEQHAAGVLAVRDRLPVIDGLFCPGKYQVVLDARNEGVIKYAIRYAGGYVGLFKSENDNGRPPYKRYGILFHIDNAELSGRYSVIRGSGTAVIKITDIDVALGVSIATVEEVLDLAPTTSIQDPGPLIDFTLPISHMFYGEILGIETFFLFDFVWNYFNPNFEFGFPWPRATLETFDIEPPKNSENLPYWITQRVMVPLHEQYRLLETNNVRHRMLIACSWMIKIVDREW</sequence>
<dbReference type="AlphaFoldDB" id="A0A2B7WSR3"/>
<evidence type="ECO:0000256" key="2">
    <source>
        <dbReference type="SAM" id="MobiDB-lite"/>
    </source>
</evidence>
<organism evidence="4 5">
    <name type="scientific">Helicocarpus griseus UAMH5409</name>
    <dbReference type="NCBI Taxonomy" id="1447875"/>
    <lineage>
        <taxon>Eukaryota</taxon>
        <taxon>Fungi</taxon>
        <taxon>Dikarya</taxon>
        <taxon>Ascomycota</taxon>
        <taxon>Pezizomycotina</taxon>
        <taxon>Eurotiomycetes</taxon>
        <taxon>Eurotiomycetidae</taxon>
        <taxon>Onygenales</taxon>
        <taxon>Ajellomycetaceae</taxon>
        <taxon>Helicocarpus</taxon>
    </lineage>
</organism>
<dbReference type="InterPro" id="IPR013083">
    <property type="entry name" value="Znf_RING/FYVE/PHD"/>
</dbReference>
<evidence type="ECO:0000259" key="3">
    <source>
        <dbReference type="PROSITE" id="PS50089"/>
    </source>
</evidence>
<dbReference type="STRING" id="1447875.A0A2B7WSR3"/>
<gene>
    <name evidence="4" type="ORF">AJ79_08478</name>
</gene>
<dbReference type="EMBL" id="PDNB01000200">
    <property type="protein sequence ID" value="PGG99618.1"/>
    <property type="molecule type" value="Genomic_DNA"/>
</dbReference>
<evidence type="ECO:0000256" key="1">
    <source>
        <dbReference type="PROSITE-ProRule" id="PRU00175"/>
    </source>
</evidence>
<dbReference type="InterPro" id="IPR001841">
    <property type="entry name" value="Znf_RING"/>
</dbReference>
<dbReference type="SMART" id="SM00184">
    <property type="entry name" value="RING"/>
    <property type="match status" value="2"/>
</dbReference>
<keyword evidence="1" id="KW-0479">Metal-binding</keyword>
<evidence type="ECO:0000313" key="5">
    <source>
        <dbReference type="Proteomes" id="UP000223968"/>
    </source>
</evidence>
<name>A0A2B7WSR3_9EURO</name>
<accession>A0A2B7WSR3</accession>
<feature type="region of interest" description="Disordered" evidence="2">
    <location>
        <begin position="1"/>
        <end position="60"/>
    </location>
</feature>
<feature type="domain" description="RING-type" evidence="3">
    <location>
        <begin position="279"/>
        <end position="320"/>
    </location>
</feature>
<dbReference type="SUPFAM" id="SSF57850">
    <property type="entry name" value="RING/U-box"/>
    <property type="match status" value="1"/>
</dbReference>
<dbReference type="PROSITE" id="PS50089">
    <property type="entry name" value="ZF_RING_2"/>
    <property type="match status" value="1"/>
</dbReference>
<keyword evidence="1" id="KW-0862">Zinc</keyword>
<dbReference type="PANTHER" id="PTHR23327:SF51">
    <property type="entry name" value="TRANSCRIPTIONAL REGULATOR OF YEAST FORM ADHERENCE 3"/>
    <property type="match status" value="1"/>
</dbReference>
<dbReference type="Gene3D" id="3.30.40.10">
    <property type="entry name" value="Zinc/RING finger domain, C3HC4 (zinc finger)"/>
    <property type="match status" value="1"/>
</dbReference>
<dbReference type="OrthoDB" id="264917at2759"/>
<protein>
    <recommendedName>
        <fullName evidence="3">RING-type domain-containing protein</fullName>
    </recommendedName>
</protein>
<proteinExistence type="predicted"/>
<reference evidence="4 5" key="1">
    <citation type="submission" date="2017-10" db="EMBL/GenBank/DDBJ databases">
        <title>Comparative genomics in systemic dimorphic fungi from Ajellomycetaceae.</title>
        <authorList>
            <person name="Munoz J.F."/>
            <person name="Mcewen J.G."/>
            <person name="Clay O.K."/>
            <person name="Cuomo C.A."/>
        </authorList>
    </citation>
    <scope>NUCLEOTIDE SEQUENCE [LARGE SCALE GENOMIC DNA]</scope>
    <source>
        <strain evidence="4 5">UAMH5409</strain>
    </source>
</reference>
<evidence type="ECO:0000313" key="4">
    <source>
        <dbReference type="EMBL" id="PGG99618.1"/>
    </source>
</evidence>
<dbReference type="PANTHER" id="PTHR23327">
    <property type="entry name" value="RING FINGER PROTEIN 127"/>
    <property type="match status" value="1"/>
</dbReference>
<comment type="caution">
    <text evidence="4">The sequence shown here is derived from an EMBL/GenBank/DDBJ whole genome shotgun (WGS) entry which is preliminary data.</text>
</comment>